<reference evidence="1 2" key="1">
    <citation type="submission" date="2023-08" db="EMBL/GenBank/DDBJ databases">
        <title>Whole genome sequencing of Staphylococcus coagulans NN-2474.</title>
        <authorList>
            <person name="Kropotov V.S."/>
            <person name="Boriskina E.V."/>
            <person name="Gordinskaya N.A."/>
            <person name="Shkurkina I.S."/>
            <person name="Kryazhev D.V."/>
            <person name="Alekseeva A.E."/>
            <person name="Makhova M.A."/>
        </authorList>
    </citation>
    <scope>NUCLEOTIDE SEQUENCE [LARGE SCALE GENOMIC DNA]</scope>
    <source>
        <strain evidence="1 2">NN-2474</strain>
    </source>
</reference>
<gene>
    <name evidence="1" type="ORF">RCO12_13285</name>
</gene>
<dbReference type="Proteomes" id="UP001255050">
    <property type="component" value="Unassembled WGS sequence"/>
</dbReference>
<proteinExistence type="predicted"/>
<keyword evidence="2" id="KW-1185">Reference proteome</keyword>
<name>A0ABU1F1V8_9STAP</name>
<protein>
    <submittedName>
        <fullName evidence="1">Uncharacterized protein</fullName>
    </submittedName>
</protein>
<dbReference type="EMBL" id="JAVJGV010000368">
    <property type="protein sequence ID" value="MDR5604360.1"/>
    <property type="molecule type" value="Genomic_DNA"/>
</dbReference>
<sequence length="120" mass="13812">LPQLIEWAWENDVKNKTFVASEGGVVHFNHEGSCNSDLIDPDETFTVEVEEEITEKTVIPMVLETWEYYEGSLNAGLRYEYSIKEALDDNEFKGIITHAFYMLNDDASLTLIWKDGEMVE</sequence>
<feature type="non-terminal residue" evidence="1">
    <location>
        <position position="1"/>
    </location>
</feature>
<accession>A0ABU1F1V8</accession>
<dbReference type="RefSeq" id="WP_309552680.1">
    <property type="nucleotide sequence ID" value="NZ_JAVJGV010000368.1"/>
</dbReference>
<evidence type="ECO:0000313" key="2">
    <source>
        <dbReference type="Proteomes" id="UP001255050"/>
    </source>
</evidence>
<organism evidence="1 2">
    <name type="scientific">Staphylococcus coagulans</name>
    <dbReference type="NCBI Taxonomy" id="74706"/>
    <lineage>
        <taxon>Bacteria</taxon>
        <taxon>Bacillati</taxon>
        <taxon>Bacillota</taxon>
        <taxon>Bacilli</taxon>
        <taxon>Bacillales</taxon>
        <taxon>Staphylococcaceae</taxon>
        <taxon>Staphylococcus</taxon>
    </lineage>
</organism>
<evidence type="ECO:0000313" key="1">
    <source>
        <dbReference type="EMBL" id="MDR5604360.1"/>
    </source>
</evidence>
<comment type="caution">
    <text evidence="1">The sequence shown here is derived from an EMBL/GenBank/DDBJ whole genome shotgun (WGS) entry which is preliminary data.</text>
</comment>